<dbReference type="Pfam" id="PF21274">
    <property type="entry name" value="Rng_hyd_C"/>
    <property type="match status" value="1"/>
</dbReference>
<dbReference type="GO" id="GO:0071949">
    <property type="term" value="F:FAD binding"/>
    <property type="evidence" value="ECO:0007669"/>
    <property type="project" value="InterPro"/>
</dbReference>
<evidence type="ECO:0000256" key="2">
    <source>
        <dbReference type="ARBA" id="ARBA00022630"/>
    </source>
</evidence>
<evidence type="ECO:0000313" key="6">
    <source>
        <dbReference type="EMBL" id="RCG13606.1"/>
    </source>
</evidence>
<organism evidence="6 7">
    <name type="scientific">Streptomyces reniochalinae</name>
    <dbReference type="NCBI Taxonomy" id="2250578"/>
    <lineage>
        <taxon>Bacteria</taxon>
        <taxon>Bacillati</taxon>
        <taxon>Actinomycetota</taxon>
        <taxon>Actinomycetes</taxon>
        <taxon>Kitasatosporales</taxon>
        <taxon>Streptomycetaceae</taxon>
        <taxon>Streptomyces</taxon>
    </lineage>
</organism>
<dbReference type="InterPro" id="IPR036188">
    <property type="entry name" value="FAD/NAD-bd_sf"/>
</dbReference>
<gene>
    <name evidence="6" type="ORF">DQ392_31810</name>
</gene>
<feature type="compositionally biased region" description="Acidic residues" evidence="4">
    <location>
        <begin position="386"/>
        <end position="398"/>
    </location>
</feature>
<dbReference type="PANTHER" id="PTHR43004:SF19">
    <property type="entry name" value="BINDING MONOOXYGENASE, PUTATIVE (JCVI)-RELATED"/>
    <property type="match status" value="1"/>
</dbReference>
<feature type="region of interest" description="Disordered" evidence="4">
    <location>
        <begin position="381"/>
        <end position="418"/>
    </location>
</feature>
<dbReference type="Pfam" id="PF01494">
    <property type="entry name" value="FAD_binding_3"/>
    <property type="match status" value="1"/>
</dbReference>
<evidence type="ECO:0000256" key="3">
    <source>
        <dbReference type="ARBA" id="ARBA00022827"/>
    </source>
</evidence>
<keyword evidence="2" id="KW-0285">Flavoprotein</keyword>
<comment type="caution">
    <text evidence="6">The sequence shown here is derived from an EMBL/GenBank/DDBJ whole genome shotgun (WGS) entry which is preliminary data.</text>
</comment>
<dbReference type="EMBL" id="QOIM01000050">
    <property type="protein sequence ID" value="RCG13606.1"/>
    <property type="molecule type" value="Genomic_DNA"/>
</dbReference>
<proteinExistence type="predicted"/>
<dbReference type="GO" id="GO:0016709">
    <property type="term" value="F:oxidoreductase activity, acting on paired donors, with incorporation or reduction of molecular oxygen, NAD(P)H as one donor, and incorporation of one atom of oxygen"/>
    <property type="evidence" value="ECO:0007669"/>
    <property type="project" value="UniProtKB-ARBA"/>
</dbReference>
<feature type="domain" description="FAD-binding" evidence="5">
    <location>
        <begin position="5"/>
        <end position="333"/>
    </location>
</feature>
<dbReference type="SUPFAM" id="SSF51905">
    <property type="entry name" value="FAD/NAD(P)-binding domain"/>
    <property type="match status" value="1"/>
</dbReference>
<name>A0A367E6B7_9ACTN</name>
<keyword evidence="3" id="KW-0274">FAD</keyword>
<dbReference type="InterPro" id="IPR050641">
    <property type="entry name" value="RIFMO-like"/>
</dbReference>
<evidence type="ECO:0000313" key="7">
    <source>
        <dbReference type="Proteomes" id="UP000253507"/>
    </source>
</evidence>
<evidence type="ECO:0000256" key="1">
    <source>
        <dbReference type="ARBA" id="ARBA00001974"/>
    </source>
</evidence>
<dbReference type="RefSeq" id="WP_114019183.1">
    <property type="nucleotide sequence ID" value="NZ_QOIM01000050.1"/>
</dbReference>
<dbReference type="Gene3D" id="3.40.30.120">
    <property type="match status" value="1"/>
</dbReference>
<keyword evidence="7" id="KW-1185">Reference proteome</keyword>
<reference evidence="6 7" key="1">
    <citation type="submission" date="2018-06" db="EMBL/GenBank/DDBJ databases">
        <title>Streptomyces reniochalinae sp. nov. and Streptomyces diacarnus sp. nov. from marine sponges.</title>
        <authorList>
            <person name="Li L."/>
        </authorList>
    </citation>
    <scope>NUCLEOTIDE SEQUENCE [LARGE SCALE GENOMIC DNA]</scope>
    <source>
        <strain evidence="6 7">LHW50302</strain>
    </source>
</reference>
<dbReference type="Proteomes" id="UP000253507">
    <property type="component" value="Unassembled WGS sequence"/>
</dbReference>
<dbReference type="Gene3D" id="3.30.70.2450">
    <property type="match status" value="1"/>
</dbReference>
<accession>A0A367E6B7</accession>
<dbReference type="OrthoDB" id="8670884at2"/>
<dbReference type="InterPro" id="IPR002938">
    <property type="entry name" value="FAD-bd"/>
</dbReference>
<dbReference type="PANTHER" id="PTHR43004">
    <property type="entry name" value="TRK SYSTEM POTASSIUM UPTAKE PROTEIN"/>
    <property type="match status" value="1"/>
</dbReference>
<sequence>MSPIVAVAGAGPVGLMLAGELSAAGVRTVVLEQRDEPRTTSPGMAINPTVVELLTQRGVMEALRGEGMELPQAFFAHLPLDPAKLPEQRAYNFMVAQTRLEHRLEERAVEAGADIRRGHQITGVAQDEESDGVRVRVRADGAERTLHCRYLVGCDGEASTVREAAGIAFPGRETPFYGIVGDFDLTDELFGRLGAHQYADGLFTVAPTSPSTLRVTVGEFGVRPPDPDAPATVEELRRLARRITGDDVTLDKPHWLDRWFNRARQADSYRSGSVFLAGDAAHIQFPLGGLALSTGIEDAVNLGWKLAADVRGRAPAGLLDTYESERRPVGARTCAVTGAQAALMQPGDRAAPVRELLRELIEYDDVNAHLVRAVGGLDSRYPLGSADEDSQGSQDGEDGGPGAHALTGQRPGDIPLRTADGEETSLARLLLPGHGVLLAPTGAVSESADVTGWQDRVDVVVAEPTERIGARTVLLRPDGRVAWAADGGDADADRTGLRAALERWFGPAAG</sequence>
<protein>
    <recommendedName>
        <fullName evidence="5">FAD-binding domain-containing protein</fullName>
    </recommendedName>
</protein>
<comment type="cofactor">
    <cofactor evidence="1">
        <name>FAD</name>
        <dbReference type="ChEBI" id="CHEBI:57692"/>
    </cofactor>
</comment>
<dbReference type="Gene3D" id="3.50.50.60">
    <property type="entry name" value="FAD/NAD(P)-binding domain"/>
    <property type="match status" value="2"/>
</dbReference>
<dbReference type="PRINTS" id="PR00420">
    <property type="entry name" value="RNGMNOXGNASE"/>
</dbReference>
<evidence type="ECO:0000256" key="4">
    <source>
        <dbReference type="SAM" id="MobiDB-lite"/>
    </source>
</evidence>
<evidence type="ECO:0000259" key="5">
    <source>
        <dbReference type="Pfam" id="PF01494"/>
    </source>
</evidence>
<dbReference type="AlphaFoldDB" id="A0A367E6B7"/>